<feature type="domain" description="Peptidase S26" evidence="10">
    <location>
        <begin position="30"/>
        <end position="182"/>
    </location>
</feature>
<dbReference type="RefSeq" id="WP_160558594.1">
    <property type="nucleotide sequence ID" value="NZ_QZDT01000002.1"/>
</dbReference>
<evidence type="ECO:0000256" key="5">
    <source>
        <dbReference type="ARBA" id="ARBA00022670"/>
    </source>
</evidence>
<evidence type="ECO:0000256" key="3">
    <source>
        <dbReference type="ARBA" id="ARBA00009370"/>
    </source>
</evidence>
<keyword evidence="12" id="KW-1185">Reference proteome</keyword>
<sequence length="194" mass="22024">MARHKGLTFYEKKKRISREMVREIFVTLFYCFAAVLLAFVIVFSIGMKISMIGVSMEPALYNGQEVLINRFVYKMLSPKRGDIIAFLPNGNPNSHYYLKRVIGLPGERVQIINGYVYINGELLAEDESYDKIADAGIAETEILLESDEYFVLGDNRNISEDSRSGNIGPIKKETIAGRAWFKMNCDEETMGLVK</sequence>
<dbReference type="EMBL" id="QZDT01000002">
    <property type="protein sequence ID" value="NBJ91512.1"/>
    <property type="molecule type" value="Genomic_DNA"/>
</dbReference>
<dbReference type="AlphaFoldDB" id="A0A9X5GRX4"/>
<keyword evidence="8" id="KW-0812">Transmembrane</keyword>
<evidence type="ECO:0000256" key="2">
    <source>
        <dbReference type="ARBA" id="ARBA00004401"/>
    </source>
</evidence>
<comment type="caution">
    <text evidence="11">The sequence shown here is derived from an EMBL/GenBank/DDBJ whole genome shotgun (WGS) entry which is preliminary data.</text>
</comment>
<dbReference type="Pfam" id="PF10502">
    <property type="entry name" value="Peptidase_S26"/>
    <property type="match status" value="1"/>
</dbReference>
<dbReference type="CDD" id="cd06530">
    <property type="entry name" value="S26_SPase_I"/>
    <property type="match status" value="1"/>
</dbReference>
<dbReference type="PROSITE" id="PS00761">
    <property type="entry name" value="SPASE_I_3"/>
    <property type="match status" value="1"/>
</dbReference>
<dbReference type="GO" id="GO:0009003">
    <property type="term" value="F:signal peptidase activity"/>
    <property type="evidence" value="ECO:0007669"/>
    <property type="project" value="UniProtKB-EC"/>
</dbReference>
<dbReference type="InterPro" id="IPR000223">
    <property type="entry name" value="Pept_S26A_signal_pept_1"/>
</dbReference>
<dbReference type="Gene3D" id="2.10.109.10">
    <property type="entry name" value="Umud Fragment, subunit A"/>
    <property type="match status" value="1"/>
</dbReference>
<dbReference type="InterPro" id="IPR019758">
    <property type="entry name" value="Pept_S26A_signal_pept_1_CS"/>
</dbReference>
<dbReference type="PROSITE" id="PS00760">
    <property type="entry name" value="SPASE_I_2"/>
    <property type="match status" value="1"/>
</dbReference>
<comment type="subcellular location">
    <subcellularLocation>
        <location evidence="2">Cell membrane</location>
        <topology evidence="2">Single-pass type II membrane protein</topology>
    </subcellularLocation>
    <subcellularLocation>
        <location evidence="9">Membrane</location>
        <topology evidence="9">Single-pass type II membrane protein</topology>
    </subcellularLocation>
</comment>
<organism evidence="11 12">
    <name type="scientific">Parablautia muri</name>
    <dbReference type="NCBI Taxonomy" id="2320879"/>
    <lineage>
        <taxon>Bacteria</taxon>
        <taxon>Bacillati</taxon>
        <taxon>Bacillota</taxon>
        <taxon>Clostridia</taxon>
        <taxon>Lachnospirales</taxon>
        <taxon>Lachnospiraceae</taxon>
        <taxon>Parablautia</taxon>
    </lineage>
</organism>
<dbReference type="InterPro" id="IPR019757">
    <property type="entry name" value="Pept_S26A_signal_pept_1_Lys-AS"/>
</dbReference>
<keyword evidence="8" id="KW-0472">Membrane</keyword>
<dbReference type="InterPro" id="IPR036286">
    <property type="entry name" value="LexA/Signal_pep-like_sf"/>
</dbReference>
<comment type="similarity">
    <text evidence="3 9">Belongs to the peptidase S26 family.</text>
</comment>
<comment type="catalytic activity">
    <reaction evidence="1 8">
        <text>Cleavage of hydrophobic, N-terminal signal or leader sequences from secreted and periplasmic proteins.</text>
        <dbReference type="EC" id="3.4.21.89"/>
    </reaction>
</comment>
<dbReference type="GO" id="GO:0005886">
    <property type="term" value="C:plasma membrane"/>
    <property type="evidence" value="ECO:0007669"/>
    <property type="project" value="UniProtKB-SubCell"/>
</dbReference>
<dbReference type="PANTHER" id="PTHR43390:SF1">
    <property type="entry name" value="CHLOROPLAST PROCESSING PEPTIDASE"/>
    <property type="match status" value="1"/>
</dbReference>
<evidence type="ECO:0000256" key="7">
    <source>
        <dbReference type="PIRSR" id="PIRSR600223-1"/>
    </source>
</evidence>
<dbReference type="EC" id="3.4.21.89" evidence="4 8"/>
<dbReference type="PROSITE" id="PS00501">
    <property type="entry name" value="SPASE_I_1"/>
    <property type="match status" value="1"/>
</dbReference>
<dbReference type="SUPFAM" id="SSF51306">
    <property type="entry name" value="LexA/Signal peptidase"/>
    <property type="match status" value="1"/>
</dbReference>
<protein>
    <recommendedName>
        <fullName evidence="4 8">Signal peptidase I</fullName>
        <ecNumber evidence="4 8">3.4.21.89</ecNumber>
    </recommendedName>
</protein>
<keyword evidence="6 8" id="KW-0378">Hydrolase</keyword>
<name>A0A9X5GRX4_9FIRM</name>
<evidence type="ECO:0000313" key="11">
    <source>
        <dbReference type="EMBL" id="NBJ91512.1"/>
    </source>
</evidence>
<feature type="active site" evidence="7">
    <location>
        <position position="99"/>
    </location>
</feature>
<proteinExistence type="inferred from homology"/>
<dbReference type="InterPro" id="IPR019533">
    <property type="entry name" value="Peptidase_S26"/>
</dbReference>
<dbReference type="Proteomes" id="UP001154420">
    <property type="component" value="Unassembled WGS sequence"/>
</dbReference>
<dbReference type="InterPro" id="IPR019756">
    <property type="entry name" value="Pept_S26A_signal_pept_1_Ser-AS"/>
</dbReference>
<evidence type="ECO:0000256" key="4">
    <source>
        <dbReference type="ARBA" id="ARBA00013208"/>
    </source>
</evidence>
<dbReference type="GO" id="GO:0006465">
    <property type="term" value="P:signal peptide processing"/>
    <property type="evidence" value="ECO:0007669"/>
    <property type="project" value="InterPro"/>
</dbReference>
<keyword evidence="5 8" id="KW-0645">Protease</keyword>
<reference evidence="11" key="1">
    <citation type="submission" date="2018-09" db="EMBL/GenBank/DDBJ databases">
        <title>Murine metabolic-syndrome-specific gut microbial biobank.</title>
        <authorList>
            <person name="Liu C."/>
        </authorList>
    </citation>
    <scope>NUCLEOTIDE SEQUENCE</scope>
    <source>
        <strain evidence="11">D42-62</strain>
    </source>
</reference>
<gene>
    <name evidence="11" type="primary">lepB</name>
    <name evidence="11" type="ORF">D5281_02640</name>
</gene>
<dbReference type="OrthoDB" id="9802919at2"/>
<dbReference type="PRINTS" id="PR00727">
    <property type="entry name" value="LEADERPTASE"/>
</dbReference>
<dbReference type="NCBIfam" id="TIGR02227">
    <property type="entry name" value="sigpep_I_bact"/>
    <property type="match status" value="1"/>
</dbReference>
<evidence type="ECO:0000256" key="9">
    <source>
        <dbReference type="RuleBase" id="RU362042"/>
    </source>
</evidence>
<keyword evidence="8" id="KW-1133">Transmembrane helix</keyword>
<evidence type="ECO:0000256" key="8">
    <source>
        <dbReference type="RuleBase" id="RU003993"/>
    </source>
</evidence>
<evidence type="ECO:0000313" key="12">
    <source>
        <dbReference type="Proteomes" id="UP001154420"/>
    </source>
</evidence>
<feature type="active site" evidence="7">
    <location>
        <position position="55"/>
    </location>
</feature>
<evidence type="ECO:0000259" key="10">
    <source>
        <dbReference type="Pfam" id="PF10502"/>
    </source>
</evidence>
<accession>A0A9X5GRX4</accession>
<feature type="transmembrane region" description="Helical" evidence="8">
    <location>
        <begin position="21"/>
        <end position="47"/>
    </location>
</feature>
<dbReference type="GO" id="GO:0004252">
    <property type="term" value="F:serine-type endopeptidase activity"/>
    <property type="evidence" value="ECO:0007669"/>
    <property type="project" value="InterPro"/>
</dbReference>
<evidence type="ECO:0000256" key="6">
    <source>
        <dbReference type="ARBA" id="ARBA00022801"/>
    </source>
</evidence>
<dbReference type="PANTHER" id="PTHR43390">
    <property type="entry name" value="SIGNAL PEPTIDASE I"/>
    <property type="match status" value="1"/>
</dbReference>
<evidence type="ECO:0000256" key="1">
    <source>
        <dbReference type="ARBA" id="ARBA00000677"/>
    </source>
</evidence>